<dbReference type="KEGG" id="mear:Mpt1_c03550"/>
<proteinExistence type="predicted"/>
<evidence type="ECO:0000313" key="1">
    <source>
        <dbReference type="EMBL" id="AIZ56251.1"/>
    </source>
</evidence>
<dbReference type="Proteomes" id="UP000030787">
    <property type="component" value="Chromosome"/>
</dbReference>
<dbReference type="HOGENOM" id="CLU_3112870_0_0_2"/>
<evidence type="ECO:0000313" key="2">
    <source>
        <dbReference type="Proteomes" id="UP000030787"/>
    </source>
</evidence>
<protein>
    <submittedName>
        <fullName evidence="1">Uncharacterized protein</fullName>
    </submittedName>
</protein>
<dbReference type="EMBL" id="CP010070">
    <property type="protein sequence ID" value="AIZ56251.1"/>
    <property type="molecule type" value="Genomic_DNA"/>
</dbReference>
<organism evidence="1 2">
    <name type="scientific">Candidatus Methanoplasma termitum</name>
    <dbReference type="NCBI Taxonomy" id="1577791"/>
    <lineage>
        <taxon>Archaea</taxon>
        <taxon>Methanobacteriati</taxon>
        <taxon>Thermoplasmatota</taxon>
        <taxon>Thermoplasmata</taxon>
        <taxon>Methanomassiliicoccales</taxon>
        <taxon>Methanomassiliicoccaceae</taxon>
        <taxon>Candidatus Methanoplasma</taxon>
    </lineage>
</organism>
<dbReference type="STRING" id="1577791.Mpt1_c03550"/>
<dbReference type="AlphaFoldDB" id="A0A0A7LFI1"/>
<reference evidence="1 2" key="1">
    <citation type="journal article" date="2014" name="Appl. Environ. Microbiol.">
        <title>Comparative Genome Analysis of 'Candidatus Methanoplasma termitum' Indicates a New Mode of Energy Metabolism in the Seventh Order of Methanogens.</title>
        <authorList>
            <person name="Lang K."/>
            <person name="Schuldes J."/>
            <person name="Klingl A."/>
            <person name="Poehlein A."/>
            <person name="Daniel R."/>
            <person name="Brune A."/>
        </authorList>
    </citation>
    <scope>NUCLEOTIDE SEQUENCE [LARGE SCALE GENOMIC DNA]</scope>
    <source>
        <strain evidence="2">Mpt1</strain>
    </source>
</reference>
<gene>
    <name evidence="1" type="ORF">Mpt1_c03550</name>
</gene>
<keyword evidence="2" id="KW-1185">Reference proteome</keyword>
<name>A0A0A7LFI1_9ARCH</name>
<accession>A0A0A7LFI1</accession>
<sequence length="50" mass="5711">MQNNANRPSPLHFSDREMPAPEKWMGIMSGRNGKITKDNANVIRTMTRPI</sequence>